<feature type="domain" description="Activator of Hsp90 ATPase homologue 1/2-like C-terminal" evidence="2">
    <location>
        <begin position="14"/>
        <end position="140"/>
    </location>
</feature>
<comment type="similarity">
    <text evidence="1">Belongs to the AHA1 family.</text>
</comment>
<accession>A0A4R2NVY9</accession>
<dbReference type="RefSeq" id="WP_132746749.1">
    <property type="nucleotide sequence ID" value="NZ_SLXK01000021.1"/>
</dbReference>
<dbReference type="Gene3D" id="3.30.530.20">
    <property type="match status" value="1"/>
</dbReference>
<evidence type="ECO:0000256" key="1">
    <source>
        <dbReference type="ARBA" id="ARBA00006817"/>
    </source>
</evidence>
<gene>
    <name evidence="3" type="ORF">EV207_12115</name>
</gene>
<sequence>MANDRIEREIFIEASLQTVWELISEPAWWVGDKPGPDKVQVDGSRIVADTKYGTFPVLIEKMDPPNYLACRWASSFPGEEPRKGNSTLVEFTLTAKDGGTWLRVVESGFASLSVSEDEQGKFFQGNVKGWGQQLEALRKRAEK</sequence>
<dbReference type="InterPro" id="IPR023393">
    <property type="entry name" value="START-like_dom_sf"/>
</dbReference>
<dbReference type="SUPFAM" id="SSF55961">
    <property type="entry name" value="Bet v1-like"/>
    <property type="match status" value="1"/>
</dbReference>
<protein>
    <submittedName>
        <fullName evidence="3">Uncharacterized protein YndB with AHSA1/START domain</fullName>
    </submittedName>
</protein>
<evidence type="ECO:0000259" key="2">
    <source>
        <dbReference type="Pfam" id="PF08327"/>
    </source>
</evidence>
<dbReference type="Pfam" id="PF08327">
    <property type="entry name" value="AHSA1"/>
    <property type="match status" value="1"/>
</dbReference>
<organism evidence="3 4">
    <name type="scientific">Scopulibacillus darangshiensis</name>
    <dbReference type="NCBI Taxonomy" id="442528"/>
    <lineage>
        <taxon>Bacteria</taxon>
        <taxon>Bacillati</taxon>
        <taxon>Bacillota</taxon>
        <taxon>Bacilli</taxon>
        <taxon>Bacillales</taxon>
        <taxon>Sporolactobacillaceae</taxon>
        <taxon>Scopulibacillus</taxon>
    </lineage>
</organism>
<name>A0A4R2NVY9_9BACL</name>
<dbReference type="Proteomes" id="UP000295416">
    <property type="component" value="Unassembled WGS sequence"/>
</dbReference>
<dbReference type="EMBL" id="SLXK01000021">
    <property type="protein sequence ID" value="TCP25585.1"/>
    <property type="molecule type" value="Genomic_DNA"/>
</dbReference>
<keyword evidence="4" id="KW-1185">Reference proteome</keyword>
<evidence type="ECO:0000313" key="3">
    <source>
        <dbReference type="EMBL" id="TCP25585.1"/>
    </source>
</evidence>
<dbReference type="OrthoDB" id="2355173at2"/>
<evidence type="ECO:0000313" key="4">
    <source>
        <dbReference type="Proteomes" id="UP000295416"/>
    </source>
</evidence>
<comment type="caution">
    <text evidence="3">The sequence shown here is derived from an EMBL/GenBank/DDBJ whole genome shotgun (WGS) entry which is preliminary data.</text>
</comment>
<dbReference type="InterPro" id="IPR013538">
    <property type="entry name" value="ASHA1/2-like_C"/>
</dbReference>
<dbReference type="AlphaFoldDB" id="A0A4R2NVY9"/>
<reference evidence="3 4" key="1">
    <citation type="submission" date="2019-03" db="EMBL/GenBank/DDBJ databases">
        <title>Genomic Encyclopedia of Type Strains, Phase IV (KMG-IV): sequencing the most valuable type-strain genomes for metagenomic binning, comparative biology and taxonomic classification.</title>
        <authorList>
            <person name="Goeker M."/>
        </authorList>
    </citation>
    <scope>NUCLEOTIDE SEQUENCE [LARGE SCALE GENOMIC DNA]</scope>
    <source>
        <strain evidence="3 4">DSM 19377</strain>
    </source>
</reference>
<proteinExistence type="inferred from homology"/>